<evidence type="ECO:0000313" key="2">
    <source>
        <dbReference type="Proteomes" id="UP000004508"/>
    </source>
</evidence>
<keyword evidence="2" id="KW-1185">Reference proteome</keyword>
<dbReference type="InterPro" id="IPR043502">
    <property type="entry name" value="DNA/RNA_pol_sf"/>
</dbReference>
<reference evidence="1 2" key="1">
    <citation type="journal article" date="2011" name="Stand. Genomic Sci.">
        <title>Non-contiguous finished genome sequence and contextual data of the filamentous soil bacterium Ktedonobacter racemifer type strain (SOSP1-21).</title>
        <authorList>
            <person name="Chang Y.J."/>
            <person name="Land M."/>
            <person name="Hauser L."/>
            <person name="Chertkov O."/>
            <person name="Del Rio T.G."/>
            <person name="Nolan M."/>
            <person name="Copeland A."/>
            <person name="Tice H."/>
            <person name="Cheng J.F."/>
            <person name="Lucas S."/>
            <person name="Han C."/>
            <person name="Goodwin L."/>
            <person name="Pitluck S."/>
            <person name="Ivanova N."/>
            <person name="Ovchinikova G."/>
            <person name="Pati A."/>
            <person name="Chen A."/>
            <person name="Palaniappan K."/>
            <person name="Mavromatis K."/>
            <person name="Liolios K."/>
            <person name="Brettin T."/>
            <person name="Fiebig A."/>
            <person name="Rohde M."/>
            <person name="Abt B."/>
            <person name="Goker M."/>
            <person name="Detter J.C."/>
            <person name="Woyke T."/>
            <person name="Bristow J."/>
            <person name="Eisen J.A."/>
            <person name="Markowitz V."/>
            <person name="Hugenholtz P."/>
            <person name="Kyrpides N.C."/>
            <person name="Klenk H.P."/>
            <person name="Lapidus A."/>
        </authorList>
    </citation>
    <scope>NUCLEOTIDE SEQUENCE [LARGE SCALE GENOMIC DNA]</scope>
    <source>
        <strain evidence="2">DSM 44963</strain>
    </source>
</reference>
<dbReference type="OrthoDB" id="140258at2"/>
<dbReference type="InParanoid" id="D6TPP5"/>
<accession>D6TPP5</accession>
<dbReference type="AlphaFoldDB" id="D6TPP5"/>
<proteinExistence type="predicted"/>
<dbReference type="Proteomes" id="UP000004508">
    <property type="component" value="Unassembled WGS sequence"/>
</dbReference>
<evidence type="ECO:0000313" key="1">
    <source>
        <dbReference type="EMBL" id="EFH85659.1"/>
    </source>
</evidence>
<dbReference type="PANTHER" id="PTHR34047:SF8">
    <property type="entry name" value="PROTEIN YKFC"/>
    <property type="match status" value="1"/>
</dbReference>
<dbReference type="EMBL" id="ADVG01000002">
    <property type="protein sequence ID" value="EFH85659.1"/>
    <property type="molecule type" value="Genomic_DNA"/>
</dbReference>
<dbReference type="InterPro" id="IPR051083">
    <property type="entry name" value="GrpII_Intron_Splice-Mob/Def"/>
</dbReference>
<comment type="caution">
    <text evidence="1">The sequence shown here is derived from an EMBL/GenBank/DDBJ whole genome shotgun (WGS) entry which is preliminary data.</text>
</comment>
<dbReference type="SUPFAM" id="SSF56672">
    <property type="entry name" value="DNA/RNA polymerases"/>
    <property type="match status" value="1"/>
</dbReference>
<protein>
    <submittedName>
        <fullName evidence="1">Mobile group II intron of COX1</fullName>
    </submittedName>
</protein>
<gene>
    <name evidence="1" type="ORF">Krac_6887</name>
</gene>
<dbReference type="eggNOG" id="COG3344">
    <property type="taxonomic scope" value="Bacteria"/>
</dbReference>
<name>D6TPP5_KTERA</name>
<dbReference type="STRING" id="485913.Krac_6887"/>
<organism evidence="1 2">
    <name type="scientific">Ktedonobacter racemifer DSM 44963</name>
    <dbReference type="NCBI Taxonomy" id="485913"/>
    <lineage>
        <taxon>Bacteria</taxon>
        <taxon>Bacillati</taxon>
        <taxon>Chloroflexota</taxon>
        <taxon>Ktedonobacteria</taxon>
        <taxon>Ktedonobacterales</taxon>
        <taxon>Ktedonobacteraceae</taxon>
        <taxon>Ktedonobacter</taxon>
    </lineage>
</organism>
<dbReference type="PANTHER" id="PTHR34047">
    <property type="entry name" value="NUCLEAR INTRON MATURASE 1, MITOCHONDRIAL-RELATED"/>
    <property type="match status" value="1"/>
</dbReference>
<sequence length="125" mass="14036">MLTATVIRRLETIGDISRQGKQLNGLFRLMENPLLWVEAYSRIYANTGAVTKGINDNTLDGFSYERVEALINQLRNGTYHPKPVRRIYIPKKNGKKRPLGVPIGLSYCLSFPARFGIPMVANGVD</sequence>
<dbReference type="RefSeq" id="WP_007909328.1">
    <property type="nucleotide sequence ID" value="NZ_ADVG01000002.1"/>
</dbReference>